<dbReference type="GO" id="GO:0008270">
    <property type="term" value="F:zinc ion binding"/>
    <property type="evidence" value="ECO:0007669"/>
    <property type="project" value="UniProtKB-KW"/>
</dbReference>
<evidence type="ECO:0000256" key="1">
    <source>
        <dbReference type="ARBA" id="ARBA00022723"/>
    </source>
</evidence>
<dbReference type="Pfam" id="PF04500">
    <property type="entry name" value="FLYWCH"/>
    <property type="match status" value="9"/>
</dbReference>
<dbReference type="GO" id="GO:0045892">
    <property type="term" value="P:negative regulation of DNA-templated transcription"/>
    <property type="evidence" value="ECO:0007669"/>
    <property type="project" value="TreeGrafter"/>
</dbReference>
<evidence type="ECO:0000313" key="5">
    <source>
        <dbReference type="EMBL" id="VVC90629.1"/>
    </source>
</evidence>
<dbReference type="PANTHER" id="PTHR37975">
    <property type="entry name" value="FLYWCH ZINC FINGER TRANSCRIPTION FACTOR HOMOLOG"/>
    <property type="match status" value="1"/>
</dbReference>
<keyword evidence="3" id="KW-0862">Zinc</keyword>
<evidence type="ECO:0000256" key="3">
    <source>
        <dbReference type="ARBA" id="ARBA00022833"/>
    </source>
</evidence>
<evidence type="ECO:0000256" key="2">
    <source>
        <dbReference type="ARBA" id="ARBA00022771"/>
    </source>
</evidence>
<keyword evidence="1" id="KW-0479">Metal-binding</keyword>
<accession>A0A5E4PZE6</accession>
<feature type="domain" description="FLYWCH-type" evidence="4">
    <location>
        <begin position="169"/>
        <end position="228"/>
    </location>
</feature>
<feature type="domain" description="FLYWCH-type" evidence="4">
    <location>
        <begin position="682"/>
        <end position="738"/>
    </location>
</feature>
<proteinExistence type="predicted"/>
<reference evidence="5 6" key="1">
    <citation type="submission" date="2017-07" db="EMBL/GenBank/DDBJ databases">
        <authorList>
            <person name="Talla V."/>
            <person name="Backstrom N."/>
        </authorList>
    </citation>
    <scope>NUCLEOTIDE SEQUENCE [LARGE SCALE GENOMIC DNA]</scope>
</reference>
<feature type="domain" description="FLYWCH-type" evidence="4">
    <location>
        <begin position="604"/>
        <end position="663"/>
    </location>
</feature>
<evidence type="ECO:0000259" key="4">
    <source>
        <dbReference type="Pfam" id="PF04500"/>
    </source>
</evidence>
<organism evidence="5 6">
    <name type="scientific">Leptidea sinapis</name>
    <dbReference type="NCBI Taxonomy" id="189913"/>
    <lineage>
        <taxon>Eukaryota</taxon>
        <taxon>Metazoa</taxon>
        <taxon>Ecdysozoa</taxon>
        <taxon>Arthropoda</taxon>
        <taxon>Hexapoda</taxon>
        <taxon>Insecta</taxon>
        <taxon>Pterygota</taxon>
        <taxon>Neoptera</taxon>
        <taxon>Endopterygota</taxon>
        <taxon>Lepidoptera</taxon>
        <taxon>Glossata</taxon>
        <taxon>Ditrysia</taxon>
        <taxon>Papilionoidea</taxon>
        <taxon>Pieridae</taxon>
        <taxon>Dismorphiinae</taxon>
        <taxon>Leptidea</taxon>
    </lineage>
</organism>
<dbReference type="GO" id="GO:0003700">
    <property type="term" value="F:DNA-binding transcription factor activity"/>
    <property type="evidence" value="ECO:0007669"/>
    <property type="project" value="TreeGrafter"/>
</dbReference>
<keyword evidence="2" id="KW-0863">Zinc-finger</keyword>
<dbReference type="InterPro" id="IPR052887">
    <property type="entry name" value="FLYWCH-type_ZF"/>
</dbReference>
<feature type="domain" description="FLYWCH-type" evidence="4">
    <location>
        <begin position="282"/>
        <end position="324"/>
    </location>
</feature>
<dbReference type="InterPro" id="IPR007588">
    <property type="entry name" value="Znf_FLYWCH"/>
</dbReference>
<dbReference type="Gene3D" id="2.20.25.240">
    <property type="match status" value="9"/>
</dbReference>
<feature type="domain" description="FLYWCH-type" evidence="4">
    <location>
        <begin position="100"/>
        <end position="157"/>
    </location>
</feature>
<dbReference type="GO" id="GO:0005634">
    <property type="term" value="C:nucleus"/>
    <property type="evidence" value="ECO:0007669"/>
    <property type="project" value="TreeGrafter"/>
</dbReference>
<dbReference type="GO" id="GO:0043565">
    <property type="term" value="F:sequence-specific DNA binding"/>
    <property type="evidence" value="ECO:0007669"/>
    <property type="project" value="TreeGrafter"/>
</dbReference>
<evidence type="ECO:0000313" key="6">
    <source>
        <dbReference type="Proteomes" id="UP000324832"/>
    </source>
</evidence>
<feature type="domain" description="FLYWCH-type" evidence="4">
    <location>
        <begin position="27"/>
        <end position="84"/>
    </location>
</feature>
<gene>
    <name evidence="5" type="ORF">LSINAPIS_LOCUS3497</name>
</gene>
<dbReference type="PANTHER" id="PTHR37975:SF3">
    <property type="entry name" value="FLYWCH TRANSCRIPTION FACTOR 3"/>
    <property type="match status" value="1"/>
</dbReference>
<feature type="domain" description="FLYWCH-type" evidence="4">
    <location>
        <begin position="417"/>
        <end position="472"/>
    </location>
</feature>
<dbReference type="EMBL" id="FZQP02000837">
    <property type="protein sequence ID" value="VVC90629.1"/>
    <property type="molecule type" value="Genomic_DNA"/>
</dbReference>
<name>A0A5E4PZE6_9NEOP</name>
<sequence>MEVYNGTNLQSNVQPGQKYSDDVQFFMNTAGKPVGVLNGYTFYPDGRSNKTERWRCTAGGTCRARFTVIRNSNNIFRMAEEHSHDRPRILIKNGIVHRLTNVKGKPVAVKNGYTFCRDGRSKMTERWQCTFGRHCRARFTSIRSNKFVCRLVEDHNHEKSTILILNVQFLKNAKGNPVAVFNGYTFCSGGKSNLTERWRCTVGSTCKARFTIDKRNHSVFRLTEDHNHDKPRFIIRNGVLAVLVKRGLLLIRGIIPYSVWQKIIITTNPDLLSEMGSCITIFLTSTLGKTIAVLNGFTYYKDGSGKRTERWRCTQAGRCKARFTIFTIVYLRNPLGKPVAVLNGFKYYRDGENAKTVRWRCCKGGGCKARFSVLKSTQQLYRVNEEHCHGKPNIVIRKGITKYVSLINFTAKFFWNPTGKPLAVFNGYTFYCAGINKNTNRWRCTTMGSCSARLITFKDTAQLIRIKNGHNHERPNFIVKDDTLIRFLVKSNGKQIAVLDGFTFYLARVRHTKSFWRCTKAGHCKARFTYDTNSAYQTLIQFNEHIHEASKFISNGWKNDLEDCWLLLINSHSIVGFGQELQVPGGVQKVDIVRPDSHWTTLKFVRKLSGKPLAIINGYTFYLHKRRWRTQNWSCTKGGDCKGRFTIGHELGQILSGNLVHSHEPPRHFVHQVTLAKSRYTGKHIVMLDNYTYYCKRQIKKTHYFSWYCSTHNWKGCNAKIVLDQHLAIIEAEAQHNHPPAEYLFQESSM</sequence>
<keyword evidence="6" id="KW-1185">Reference proteome</keyword>
<feature type="domain" description="FLYWCH-type" evidence="4">
    <location>
        <begin position="330"/>
        <end position="389"/>
    </location>
</feature>
<protein>
    <recommendedName>
        <fullName evidence="4">FLYWCH-type domain-containing protein</fullName>
    </recommendedName>
</protein>
<dbReference type="Proteomes" id="UP000324832">
    <property type="component" value="Unassembled WGS sequence"/>
</dbReference>
<feature type="domain" description="FLYWCH-type" evidence="4">
    <location>
        <begin position="490"/>
        <end position="547"/>
    </location>
</feature>
<dbReference type="AlphaFoldDB" id="A0A5E4PZE6"/>